<organism evidence="2 3">
    <name type="scientific">Caenorhabditis japonica</name>
    <dbReference type="NCBI Taxonomy" id="281687"/>
    <lineage>
        <taxon>Eukaryota</taxon>
        <taxon>Metazoa</taxon>
        <taxon>Ecdysozoa</taxon>
        <taxon>Nematoda</taxon>
        <taxon>Chromadorea</taxon>
        <taxon>Rhabditida</taxon>
        <taxon>Rhabditina</taxon>
        <taxon>Rhabditomorpha</taxon>
        <taxon>Rhabditoidea</taxon>
        <taxon>Rhabditidae</taxon>
        <taxon>Peloderinae</taxon>
        <taxon>Caenorhabditis</taxon>
    </lineage>
</organism>
<keyword evidence="3" id="KW-1185">Reference proteome</keyword>
<evidence type="ECO:0000313" key="3">
    <source>
        <dbReference type="Proteomes" id="UP000005237"/>
    </source>
</evidence>
<sequence length="98" mass="11161">MNEENNLSVVAAPDVRSIMRKMELRMRKSPSAETLQPVPIQSALTKNKENRGDRRPIFVEDGHKSVTIRMDNEENRDKLKKVEKKGGFRGENGPGEKN</sequence>
<feature type="compositionally biased region" description="Basic and acidic residues" evidence="1">
    <location>
        <begin position="46"/>
        <end position="77"/>
    </location>
</feature>
<reference evidence="3" key="1">
    <citation type="submission" date="2010-08" db="EMBL/GenBank/DDBJ databases">
        <authorList>
            <consortium name="Caenorhabditis japonica Sequencing Consortium"/>
            <person name="Wilson R.K."/>
        </authorList>
    </citation>
    <scope>NUCLEOTIDE SEQUENCE [LARGE SCALE GENOMIC DNA]</scope>
    <source>
        <strain evidence="3">DF5081</strain>
    </source>
</reference>
<dbReference type="AlphaFoldDB" id="A0A8R1ENR8"/>
<reference evidence="2" key="2">
    <citation type="submission" date="2022-06" db="UniProtKB">
        <authorList>
            <consortium name="EnsemblMetazoa"/>
        </authorList>
    </citation>
    <scope>IDENTIFICATION</scope>
    <source>
        <strain evidence="2">DF5081</strain>
    </source>
</reference>
<dbReference type="Proteomes" id="UP000005237">
    <property type="component" value="Unassembled WGS sequence"/>
</dbReference>
<protein>
    <submittedName>
        <fullName evidence="2">Uncharacterized protein</fullName>
    </submittedName>
</protein>
<feature type="compositionally biased region" description="Basic and acidic residues" evidence="1">
    <location>
        <begin position="84"/>
        <end position="98"/>
    </location>
</feature>
<proteinExistence type="predicted"/>
<accession>A0A8R1ENR8</accession>
<dbReference type="EnsemblMetazoa" id="CJA38792.1">
    <property type="protein sequence ID" value="CJA38792.1"/>
    <property type="gene ID" value="WBGene00214639"/>
</dbReference>
<evidence type="ECO:0000313" key="2">
    <source>
        <dbReference type="EnsemblMetazoa" id="CJA38792.1"/>
    </source>
</evidence>
<feature type="region of interest" description="Disordered" evidence="1">
    <location>
        <begin position="26"/>
        <end position="98"/>
    </location>
</feature>
<evidence type="ECO:0000256" key="1">
    <source>
        <dbReference type="SAM" id="MobiDB-lite"/>
    </source>
</evidence>
<name>A0A8R1ENR8_CAEJA</name>